<organism evidence="1 2">
    <name type="scientific">Choristoneura fumiferana</name>
    <name type="common">Spruce budworm moth</name>
    <name type="synonym">Archips fumiferana</name>
    <dbReference type="NCBI Taxonomy" id="7141"/>
    <lineage>
        <taxon>Eukaryota</taxon>
        <taxon>Metazoa</taxon>
        <taxon>Ecdysozoa</taxon>
        <taxon>Arthropoda</taxon>
        <taxon>Hexapoda</taxon>
        <taxon>Insecta</taxon>
        <taxon>Pterygota</taxon>
        <taxon>Neoptera</taxon>
        <taxon>Endopterygota</taxon>
        <taxon>Lepidoptera</taxon>
        <taxon>Glossata</taxon>
        <taxon>Ditrysia</taxon>
        <taxon>Tortricoidea</taxon>
        <taxon>Tortricidae</taxon>
        <taxon>Tortricinae</taxon>
        <taxon>Choristoneura</taxon>
    </lineage>
</organism>
<accession>A0ACC0KZP3</accession>
<dbReference type="Proteomes" id="UP001064048">
    <property type="component" value="Chromosome 9"/>
</dbReference>
<name>A0ACC0KZP3_CHOFU</name>
<protein>
    <submittedName>
        <fullName evidence="1">Uncharacterized protein</fullName>
    </submittedName>
</protein>
<gene>
    <name evidence="1" type="ORF">MSG28_005700</name>
</gene>
<evidence type="ECO:0000313" key="1">
    <source>
        <dbReference type="EMBL" id="KAI8442061.1"/>
    </source>
</evidence>
<sequence length="270" mass="30423">MCILFMYCGDNDAGSDYRLVLAENRDEYYDRLASNMAVWEDPTVIAGRDLGASDGDGTWLAVSPQRRKLGVLLNLPGNKKADAKSRGRIVTDYVQCESSTEDYLKTKQSLLKEVNEFVLLTVEFGKETKVQSYTNATDNLTSWNEPCLGFSNSLPEKPLKKAEAGKASLKEICSKYPKVGSKDKLIEELIGLLKSKEVHLPDEQLENRSPLYQEFSSIFVTIPQGRYGTRTHTIMLLTKTGHLDLIEISLQDPVDLANQNWKRTEYQTDI</sequence>
<reference evidence="1 2" key="1">
    <citation type="journal article" date="2022" name="Genome Biol. Evol.">
        <title>The Spruce Budworm Genome: Reconstructing the Evolutionary History of Antifreeze Proteins.</title>
        <authorList>
            <person name="Beliveau C."/>
            <person name="Gagne P."/>
            <person name="Picq S."/>
            <person name="Vernygora O."/>
            <person name="Keeling C.I."/>
            <person name="Pinkney K."/>
            <person name="Doucet D."/>
            <person name="Wen F."/>
            <person name="Johnston J.S."/>
            <person name="Maaroufi H."/>
            <person name="Boyle B."/>
            <person name="Laroche J."/>
            <person name="Dewar K."/>
            <person name="Juretic N."/>
            <person name="Blackburn G."/>
            <person name="Nisole A."/>
            <person name="Brunet B."/>
            <person name="Brandao M."/>
            <person name="Lumley L."/>
            <person name="Duan J."/>
            <person name="Quan G."/>
            <person name="Lucarotti C.J."/>
            <person name="Roe A.D."/>
            <person name="Sperling F.A.H."/>
            <person name="Levesque R.C."/>
            <person name="Cusson M."/>
        </authorList>
    </citation>
    <scope>NUCLEOTIDE SEQUENCE [LARGE SCALE GENOMIC DNA]</scope>
    <source>
        <strain evidence="1">Glfc:IPQL:Cfum</strain>
    </source>
</reference>
<comment type="caution">
    <text evidence="1">The sequence shown here is derived from an EMBL/GenBank/DDBJ whole genome shotgun (WGS) entry which is preliminary data.</text>
</comment>
<evidence type="ECO:0000313" key="2">
    <source>
        <dbReference type="Proteomes" id="UP001064048"/>
    </source>
</evidence>
<dbReference type="EMBL" id="CM046109">
    <property type="protein sequence ID" value="KAI8442061.1"/>
    <property type="molecule type" value="Genomic_DNA"/>
</dbReference>
<keyword evidence="2" id="KW-1185">Reference proteome</keyword>
<proteinExistence type="predicted"/>